<dbReference type="InterPro" id="IPR025458">
    <property type="entry name" value="DUF4278"/>
</dbReference>
<comment type="caution">
    <text evidence="1">The sequence shown here is derived from an EMBL/GenBank/DDBJ whole genome shotgun (WGS) entry which is preliminary data.</text>
</comment>
<keyword evidence="2" id="KW-1185">Reference proteome</keyword>
<reference evidence="1 2" key="1">
    <citation type="submission" date="2024-10" db="EMBL/GenBank/DDBJ databases">
        <authorList>
            <person name="Ratan Roy A."/>
            <person name="Morales Sandoval P.H."/>
            <person name="De Los Santos Villalobos S."/>
            <person name="Chakraborty S."/>
            <person name="Mukherjee J."/>
        </authorList>
    </citation>
    <scope>NUCLEOTIDE SEQUENCE [LARGE SCALE GENOMIC DNA]</scope>
    <source>
        <strain evidence="1 2">S1</strain>
    </source>
</reference>
<dbReference type="RefSeq" id="WP_377961259.1">
    <property type="nucleotide sequence ID" value="NZ_JBHZOL010000020.1"/>
</dbReference>
<dbReference type="EMBL" id="JBHZOL010000020">
    <property type="protein sequence ID" value="MFE4105167.1"/>
    <property type="molecule type" value="Genomic_DNA"/>
</dbReference>
<evidence type="ECO:0000313" key="1">
    <source>
        <dbReference type="EMBL" id="MFE4105167.1"/>
    </source>
</evidence>
<dbReference type="Proteomes" id="UP001600165">
    <property type="component" value="Unassembled WGS sequence"/>
</dbReference>
<gene>
    <name evidence="1" type="ORF">ACFVKH_02685</name>
</gene>
<name>A0ABW6IAH9_9CYAN</name>
<proteinExistence type="predicted"/>
<protein>
    <submittedName>
        <fullName evidence="1">DUF4278 domain-containing protein</fullName>
    </submittedName>
</protein>
<sequence length="139" mass="15930">MKLCYRGVEYDYNPPALEVTESDIVCQYRGRPLTYSYVRHIPIPQPVATLNYRGVAYQTNAKGQVEAVNTPAESIFAKLSGFSQRTNPMAQARRELLREAAQTHQENIRRSLMHRLEVARAKGNEVLVRQLEDEMHQIA</sequence>
<dbReference type="Pfam" id="PF14105">
    <property type="entry name" value="DUF4278"/>
    <property type="match status" value="1"/>
</dbReference>
<accession>A0ABW6IAH9</accession>
<organism evidence="1 2">
    <name type="scientific">Almyronema epifaneia S1</name>
    <dbReference type="NCBI Taxonomy" id="2991925"/>
    <lineage>
        <taxon>Bacteria</taxon>
        <taxon>Bacillati</taxon>
        <taxon>Cyanobacteriota</taxon>
        <taxon>Cyanophyceae</taxon>
        <taxon>Nodosilineales</taxon>
        <taxon>Nodosilineaceae</taxon>
        <taxon>Almyronema</taxon>
        <taxon>Almyronema epifaneia</taxon>
    </lineage>
</organism>
<evidence type="ECO:0000313" key="2">
    <source>
        <dbReference type="Proteomes" id="UP001600165"/>
    </source>
</evidence>